<gene>
    <name evidence="2" type="ORF">UFOVP650_54</name>
</gene>
<evidence type="ECO:0000256" key="1">
    <source>
        <dbReference type="SAM" id="MobiDB-lite"/>
    </source>
</evidence>
<feature type="region of interest" description="Disordered" evidence="1">
    <location>
        <begin position="140"/>
        <end position="162"/>
    </location>
</feature>
<dbReference type="EMBL" id="LR796623">
    <property type="protein sequence ID" value="CAB4154956.1"/>
    <property type="molecule type" value="Genomic_DNA"/>
</dbReference>
<evidence type="ECO:0000313" key="2">
    <source>
        <dbReference type="EMBL" id="CAB4154956.1"/>
    </source>
</evidence>
<sequence>MGGLYDEMRQLQTDLGMRPYRVWVVTVEWSGGEIGRGEARVRQEHELLPTPLVDLRPVFVTVKSGGRVDSGTFALKEISPRYTEDQIWGMFRSEPGCQVFVEVQHDLRDALAERRRYTVASVPWRDAKDPQWIVRLSSEQGGRARDGALAEDETFPERGAPV</sequence>
<name>A0A6J5NA76_9CAUD</name>
<organism evidence="2">
    <name type="scientific">uncultured Caudovirales phage</name>
    <dbReference type="NCBI Taxonomy" id="2100421"/>
    <lineage>
        <taxon>Viruses</taxon>
        <taxon>Duplodnaviria</taxon>
        <taxon>Heunggongvirae</taxon>
        <taxon>Uroviricota</taxon>
        <taxon>Caudoviricetes</taxon>
        <taxon>Peduoviridae</taxon>
        <taxon>Maltschvirus</taxon>
        <taxon>Maltschvirus maltsch</taxon>
    </lineage>
</organism>
<accession>A0A6J5NA76</accession>
<proteinExistence type="predicted"/>
<protein>
    <submittedName>
        <fullName evidence="2">Uncharacterized protein</fullName>
    </submittedName>
</protein>
<reference evidence="2" key="1">
    <citation type="submission" date="2020-04" db="EMBL/GenBank/DDBJ databases">
        <authorList>
            <person name="Chiriac C."/>
            <person name="Salcher M."/>
            <person name="Ghai R."/>
            <person name="Kavagutti S V."/>
        </authorList>
    </citation>
    <scope>NUCLEOTIDE SEQUENCE</scope>
</reference>